<evidence type="ECO:0000313" key="2">
    <source>
        <dbReference type="EMBL" id="CAA9336529.1"/>
    </source>
</evidence>
<protein>
    <submittedName>
        <fullName evidence="2">Uncharacterized amino acid permease, GabP family</fullName>
    </submittedName>
</protein>
<feature type="compositionally biased region" description="Basic residues" evidence="1">
    <location>
        <begin position="167"/>
        <end position="218"/>
    </location>
</feature>
<feature type="compositionally biased region" description="Basic and acidic residues" evidence="1">
    <location>
        <begin position="434"/>
        <end position="446"/>
    </location>
</feature>
<proteinExistence type="predicted"/>
<evidence type="ECO:0000256" key="1">
    <source>
        <dbReference type="SAM" id="MobiDB-lite"/>
    </source>
</evidence>
<feature type="compositionally biased region" description="Gly residues" evidence="1">
    <location>
        <begin position="229"/>
        <end position="239"/>
    </location>
</feature>
<dbReference type="AlphaFoldDB" id="A0A6J4LM67"/>
<accession>A0A6J4LM67</accession>
<feature type="compositionally biased region" description="Basic and acidic residues" evidence="1">
    <location>
        <begin position="251"/>
        <end position="272"/>
    </location>
</feature>
<feature type="region of interest" description="Disordered" evidence="1">
    <location>
        <begin position="373"/>
        <end position="468"/>
    </location>
</feature>
<sequence length="468" mass="52199">VRNRARRGRSGRSTDAAPGDGSRAAPAVRGRRHPRHGCLRADRRRRRRGRRGRLAAVPGRLRRRDPHRLQLPRAGHEVPAGRRCGAVHAQGLRHPLPDVHGHVHRDVLRAHVRVQRVARLREQLRGGVRALRRRRRPAHAARPGLHHRGGPGQLPRRQRERADQRPAHLRRARRPADHHRHRRVGAGPWRRRHLPAARLRHRGRPGRVRCRHRGHRAGLLRDGRLRGLGQHGRGDQGPGPGLPQGDAVRPVPDRSGLRARLDLVGRPRDARGARRGGRPPAQGGRGRCARVPRRGLRVHHDVRRGELRPHQHAHGQPPALRHGPAGGAAGLPGPGAPAPTHAVGGHRVHHRHRLRAHLLRRPRRPGRHHLAAAAVRVHDRQRRGPGAAAGPRGARPLPRTDRPARARRRGVRLPRQSAVGPRGRRLPHRRRPDGHRGRAVGRDLRRAARAAVGTRRPLARAGGQLPAL</sequence>
<feature type="non-terminal residue" evidence="2">
    <location>
        <position position="468"/>
    </location>
</feature>
<feature type="compositionally biased region" description="Basic residues" evidence="1">
    <location>
        <begin position="130"/>
        <end position="149"/>
    </location>
</feature>
<gene>
    <name evidence="2" type="ORF">AVDCRST_MAG07-2487</name>
</gene>
<feature type="compositionally biased region" description="Low complexity" evidence="1">
    <location>
        <begin position="384"/>
        <end position="397"/>
    </location>
</feature>
<feature type="compositionally biased region" description="Gly residues" evidence="1">
    <location>
        <begin position="324"/>
        <end position="333"/>
    </location>
</feature>
<organism evidence="2">
    <name type="scientific">uncultured Frankineae bacterium</name>
    <dbReference type="NCBI Taxonomy" id="437475"/>
    <lineage>
        <taxon>Bacteria</taxon>
        <taxon>Bacillati</taxon>
        <taxon>Actinomycetota</taxon>
        <taxon>Actinomycetes</taxon>
        <taxon>Frankiales</taxon>
        <taxon>environmental samples</taxon>
    </lineage>
</organism>
<feature type="compositionally biased region" description="Basic residues" evidence="1">
    <location>
        <begin position="422"/>
        <end position="433"/>
    </location>
</feature>
<dbReference type="EMBL" id="CADCUB010000104">
    <property type="protein sequence ID" value="CAA9336529.1"/>
    <property type="molecule type" value="Genomic_DNA"/>
</dbReference>
<name>A0A6J4LM67_9ACTN</name>
<feature type="region of interest" description="Disordered" evidence="1">
    <location>
        <begin position="1"/>
        <end position="37"/>
    </location>
</feature>
<reference evidence="2" key="1">
    <citation type="submission" date="2020-02" db="EMBL/GenBank/DDBJ databases">
        <authorList>
            <person name="Meier V. D."/>
        </authorList>
    </citation>
    <scope>NUCLEOTIDE SEQUENCE</scope>
    <source>
        <strain evidence="2">AVDCRST_MAG07</strain>
    </source>
</reference>
<feature type="non-terminal residue" evidence="2">
    <location>
        <position position="1"/>
    </location>
</feature>
<feature type="compositionally biased region" description="Basic residues" evidence="1">
    <location>
        <begin position="287"/>
        <end position="302"/>
    </location>
</feature>
<feature type="compositionally biased region" description="Basic residues" evidence="1">
    <location>
        <begin position="1"/>
        <end position="10"/>
    </location>
</feature>
<feature type="region of interest" description="Disordered" evidence="1">
    <location>
        <begin position="128"/>
        <end position="343"/>
    </location>
</feature>